<keyword evidence="3" id="KW-1185">Reference proteome</keyword>
<feature type="compositionally biased region" description="Basic and acidic residues" evidence="1">
    <location>
        <begin position="73"/>
        <end position="89"/>
    </location>
</feature>
<name>X6LPD1_RETFI</name>
<feature type="region of interest" description="Disordered" evidence="1">
    <location>
        <begin position="235"/>
        <end position="274"/>
    </location>
</feature>
<dbReference type="Proteomes" id="UP000023152">
    <property type="component" value="Unassembled WGS sequence"/>
</dbReference>
<evidence type="ECO:0000256" key="1">
    <source>
        <dbReference type="SAM" id="MobiDB-lite"/>
    </source>
</evidence>
<evidence type="ECO:0000313" key="2">
    <source>
        <dbReference type="EMBL" id="ETO03773.1"/>
    </source>
</evidence>
<proteinExistence type="predicted"/>
<reference evidence="2 3" key="1">
    <citation type="journal article" date="2013" name="Curr. Biol.">
        <title>The Genome of the Foraminiferan Reticulomyxa filosa.</title>
        <authorList>
            <person name="Glockner G."/>
            <person name="Hulsmann N."/>
            <person name="Schleicher M."/>
            <person name="Noegel A.A."/>
            <person name="Eichinger L."/>
            <person name="Gallinger C."/>
            <person name="Pawlowski J."/>
            <person name="Sierra R."/>
            <person name="Euteneuer U."/>
            <person name="Pillet L."/>
            <person name="Moustafa A."/>
            <person name="Platzer M."/>
            <person name="Groth M."/>
            <person name="Szafranski K."/>
            <person name="Schliwa M."/>
        </authorList>
    </citation>
    <scope>NUCLEOTIDE SEQUENCE [LARGE SCALE GENOMIC DNA]</scope>
</reference>
<feature type="compositionally biased region" description="Low complexity" evidence="1">
    <location>
        <begin position="60"/>
        <end position="72"/>
    </location>
</feature>
<comment type="caution">
    <text evidence="2">The sequence shown here is derived from an EMBL/GenBank/DDBJ whole genome shotgun (WGS) entry which is preliminary data.</text>
</comment>
<dbReference type="AlphaFoldDB" id="X6LPD1"/>
<dbReference type="EMBL" id="ASPP01032099">
    <property type="protein sequence ID" value="ETO03773.1"/>
    <property type="molecule type" value="Genomic_DNA"/>
</dbReference>
<feature type="non-terminal residue" evidence="2">
    <location>
        <position position="292"/>
    </location>
</feature>
<gene>
    <name evidence="2" type="ORF">RFI_33629</name>
</gene>
<feature type="compositionally biased region" description="Basic and acidic residues" evidence="1">
    <location>
        <begin position="258"/>
        <end position="271"/>
    </location>
</feature>
<organism evidence="2 3">
    <name type="scientific">Reticulomyxa filosa</name>
    <dbReference type="NCBI Taxonomy" id="46433"/>
    <lineage>
        <taxon>Eukaryota</taxon>
        <taxon>Sar</taxon>
        <taxon>Rhizaria</taxon>
        <taxon>Retaria</taxon>
        <taxon>Foraminifera</taxon>
        <taxon>Monothalamids</taxon>
        <taxon>Reticulomyxidae</taxon>
        <taxon>Reticulomyxa</taxon>
    </lineage>
</organism>
<protein>
    <submittedName>
        <fullName evidence="2">Uncharacterized protein</fullName>
    </submittedName>
</protein>
<evidence type="ECO:0000313" key="3">
    <source>
        <dbReference type="Proteomes" id="UP000023152"/>
    </source>
</evidence>
<sequence length="292" mass="32528">MSSMSNLERATQQLDMNKHADETAMPNGRENPKSIPILHRRNSSAGVCRIHPPIIRTTPNKKNNNGNATTANDDNKNDKNNDDKKINDDQRMNEKQKMILNNCNQQMAENGKANGFVPLSLFSSSSPLSSSNNSLGSVPALPLSPLCPLSASPYKSLKVKHVNHREVSLDVNQIQMSHRNHSHVVVGIDTSVIPKSQPQPQSQAFYPNNDKNNMSHFQFVMTPENIAMLQRESENASHSNCNTSANANGHSIPFSATKKREREREEKKSDVVENASQVSFQNSLDTVFRKDM</sequence>
<accession>X6LPD1</accession>
<feature type="compositionally biased region" description="Polar residues" evidence="1">
    <location>
        <begin position="236"/>
        <end position="249"/>
    </location>
</feature>
<feature type="region of interest" description="Disordered" evidence="1">
    <location>
        <begin position="21"/>
        <end position="89"/>
    </location>
</feature>